<evidence type="ECO:0000313" key="19">
    <source>
        <dbReference type="Proteomes" id="UP000602653"/>
    </source>
</evidence>
<keyword evidence="7 14" id="KW-0067">ATP-binding</keyword>
<dbReference type="PANTHER" id="PTHR11070">
    <property type="entry name" value="UVRD / RECB / PCRA DNA HELICASE FAMILY MEMBER"/>
    <property type="match status" value="1"/>
</dbReference>
<sequence length="1185" mass="132631">MITYEEFVAAEKFPPTAEQRAVITSEHRATLVIAGAGSGKTATMANRIAWMLASKVAQPQEILGLTFTRKAAGELAERVTKKIREVSKRGLISFDGDVVSDDEWERIPENQTASMVQAKLHRPTITTYNSFASQIATSYAMLIGENPDSRLMNEAERYQLMYEIVENSQLREALVDTSLDTITRNALSLAAGIIDNDVSIEYIRKFLMEEVDAVNSILQPRMTAKTTPDKGSVERALYDRAVKSFQRKKVGENLHGRLALVEYVEQYFVAKKERSLIEFADQVSWATRILETVPEVRTSVQEAFPVVLLDEFQDTSVNQARFLKVAFSDARSVTAVGDPNQAIYGWRGASANAFADFIDDYQVTAQARLSLSQAFRNATSILDAANQLTNGKLSYGELQIKKLRPAPAAPAGEVIRIHRHYAQDTYHALAMRLADELRNSHEQKVPSIAVLVRNHSFEKSVIKALDDVGVPYEVIGGQSLIIRPEIRAVRALLAIADNPQRNDQLLYLLNFFGLGLNDLRHFSAVAEDVARAEQSRLWRELRQSAEEEKVEELKQASKRPAVSIVQALLSHDDFSKLSLSGQERIQYIARLVHQVQEQRHKPLSVVVSTAIDALDLYVYATTRSKGGAALKAALTGFIKLAGTYHGQEPSARLSSFLSWIDAMEVHEHAGEITPASDLSLSEEVTPQSGIVQVLTVNAAKGLEWDIVAVPELVEKRFDYIKRRYPLWHKNNDVFPTSLRADAHHVPIFSAQDYLDGEDLQFRKCEALIEYAKYEKAVKAQSGDEERRLAYVALTRPRRLLLLLTYDFLDEEAAGKEYRSALASQEGEGEEDSGTSKCNEQTHTLLDNGRRQSDADTDAVPAPLYFSNVFIEDLEGKLTPDRGYEEPFTDQASVIAWGEKHNLPAEEPKIGDSVVSSSGISWPTSVDREVEPYSGGTPIGTVDIAKIKAVWQETYNRLVEENSRQNDQQQGVQREYLTASDIVSLMSDAQEFYRDQRRPIPRRVSQASRIGTSVHQAIAEHFDSVLTLDIDSVLSPEEMPIDQDVFKDDETVRQYLHRFETSRFANVPHIAIEQALEIQLAGYPVRCVIDAVLDTSNIPGAKPVTIVDWKTGKQPSQEQLHARELQLGLYRLAWSQAHNIELADIDACFYYLGEADPARREVHAGQLSEEQITQAIKQSLESVQTN</sequence>
<keyword evidence="9" id="KW-0234">DNA repair</keyword>
<evidence type="ECO:0000256" key="3">
    <source>
        <dbReference type="ARBA" id="ARBA00022763"/>
    </source>
</evidence>
<evidence type="ECO:0000256" key="10">
    <source>
        <dbReference type="ARBA" id="ARBA00023235"/>
    </source>
</evidence>
<keyword evidence="1" id="KW-0540">Nuclease</keyword>
<evidence type="ECO:0000256" key="13">
    <source>
        <dbReference type="ARBA" id="ARBA00048988"/>
    </source>
</evidence>
<feature type="domain" description="UvrD-like helicase C-terminal" evidence="17">
    <location>
        <begin position="379"/>
        <end position="701"/>
    </location>
</feature>
<evidence type="ECO:0000256" key="6">
    <source>
        <dbReference type="ARBA" id="ARBA00022839"/>
    </source>
</evidence>
<dbReference type="CDD" id="cd17932">
    <property type="entry name" value="DEXQc_UvrD"/>
    <property type="match status" value="1"/>
</dbReference>
<dbReference type="PROSITE" id="PS51198">
    <property type="entry name" value="UVRD_HELICASE_ATP_BIND"/>
    <property type="match status" value="1"/>
</dbReference>
<comment type="catalytic activity">
    <reaction evidence="11">
        <text>Couples ATP hydrolysis with the unwinding of duplex DNA by translocating in the 3'-5' direction.</text>
        <dbReference type="EC" id="5.6.2.4"/>
    </reaction>
</comment>
<evidence type="ECO:0000313" key="18">
    <source>
        <dbReference type="EMBL" id="QRV01689.1"/>
    </source>
</evidence>
<feature type="compositionally biased region" description="Polar residues" evidence="15">
    <location>
        <begin position="834"/>
        <end position="844"/>
    </location>
</feature>
<gene>
    <name evidence="18" type="ORF">JTE88_06215</name>
</gene>
<organism evidence="18 19">
    <name type="scientific">Arcanobacterium phocisimile</name>
    <dbReference type="NCBI Taxonomy" id="1302235"/>
    <lineage>
        <taxon>Bacteria</taxon>
        <taxon>Bacillati</taxon>
        <taxon>Actinomycetota</taxon>
        <taxon>Actinomycetes</taxon>
        <taxon>Actinomycetales</taxon>
        <taxon>Actinomycetaceae</taxon>
        <taxon>Arcanobacterium</taxon>
    </lineage>
</organism>
<keyword evidence="4 14" id="KW-0378">Hydrolase</keyword>
<evidence type="ECO:0000256" key="12">
    <source>
        <dbReference type="ARBA" id="ARBA00034808"/>
    </source>
</evidence>
<dbReference type="Gene3D" id="3.90.320.10">
    <property type="match status" value="1"/>
</dbReference>
<keyword evidence="10" id="KW-0413">Isomerase</keyword>
<evidence type="ECO:0000256" key="14">
    <source>
        <dbReference type="PROSITE-ProRule" id="PRU00560"/>
    </source>
</evidence>
<dbReference type="PROSITE" id="PS51217">
    <property type="entry name" value="UVRD_HELICASE_CTER"/>
    <property type="match status" value="1"/>
</dbReference>
<dbReference type="EMBL" id="CP070228">
    <property type="protein sequence ID" value="QRV01689.1"/>
    <property type="molecule type" value="Genomic_DNA"/>
</dbReference>
<keyword evidence="6" id="KW-0269">Exonuclease</keyword>
<dbReference type="InterPro" id="IPR038726">
    <property type="entry name" value="PDDEXK_AddAB-type"/>
</dbReference>
<dbReference type="SUPFAM" id="SSF52540">
    <property type="entry name" value="P-loop containing nucleoside triphosphate hydrolases"/>
    <property type="match status" value="1"/>
</dbReference>
<keyword evidence="2 14" id="KW-0547">Nucleotide-binding</keyword>
<feature type="binding site" evidence="14">
    <location>
        <begin position="34"/>
        <end position="41"/>
    </location>
    <ligand>
        <name>ATP</name>
        <dbReference type="ChEBI" id="CHEBI:30616"/>
    </ligand>
</feature>
<dbReference type="InterPro" id="IPR027417">
    <property type="entry name" value="P-loop_NTPase"/>
</dbReference>
<feature type="region of interest" description="Disordered" evidence="15">
    <location>
        <begin position="819"/>
        <end position="857"/>
    </location>
</feature>
<keyword evidence="3" id="KW-0227">DNA damage</keyword>
<name>A0ABX7IGJ3_9ACTO</name>
<evidence type="ECO:0000256" key="9">
    <source>
        <dbReference type="ARBA" id="ARBA00023204"/>
    </source>
</evidence>
<dbReference type="InterPro" id="IPR000212">
    <property type="entry name" value="DNA_helicase_UvrD/REP"/>
</dbReference>
<keyword evidence="19" id="KW-1185">Reference proteome</keyword>
<dbReference type="Pfam" id="PF13361">
    <property type="entry name" value="UvrD_C"/>
    <property type="match status" value="1"/>
</dbReference>
<proteinExistence type="predicted"/>
<evidence type="ECO:0000256" key="8">
    <source>
        <dbReference type="ARBA" id="ARBA00023125"/>
    </source>
</evidence>
<evidence type="ECO:0000256" key="11">
    <source>
        <dbReference type="ARBA" id="ARBA00034617"/>
    </source>
</evidence>
<evidence type="ECO:0000256" key="2">
    <source>
        <dbReference type="ARBA" id="ARBA00022741"/>
    </source>
</evidence>
<dbReference type="InterPro" id="IPR011604">
    <property type="entry name" value="PDDEXK-like_dom_sf"/>
</dbReference>
<dbReference type="Proteomes" id="UP000602653">
    <property type="component" value="Chromosome"/>
</dbReference>
<evidence type="ECO:0000256" key="15">
    <source>
        <dbReference type="SAM" id="MobiDB-lite"/>
    </source>
</evidence>
<dbReference type="Pfam" id="PF00580">
    <property type="entry name" value="UvrD-helicase"/>
    <property type="match status" value="1"/>
</dbReference>
<dbReference type="InterPro" id="IPR014017">
    <property type="entry name" value="DNA_helicase_UvrD-like_C"/>
</dbReference>
<dbReference type="EC" id="5.6.2.4" evidence="12"/>
<dbReference type="Pfam" id="PF12705">
    <property type="entry name" value="PDDEXK_1"/>
    <property type="match status" value="1"/>
</dbReference>
<dbReference type="PANTHER" id="PTHR11070:SF55">
    <property type="entry name" value="DNA 3'-5' HELICASE"/>
    <property type="match status" value="1"/>
</dbReference>
<evidence type="ECO:0000256" key="4">
    <source>
        <dbReference type="ARBA" id="ARBA00022801"/>
    </source>
</evidence>
<evidence type="ECO:0000259" key="16">
    <source>
        <dbReference type="PROSITE" id="PS51198"/>
    </source>
</evidence>
<evidence type="ECO:0000256" key="7">
    <source>
        <dbReference type="ARBA" id="ARBA00022840"/>
    </source>
</evidence>
<keyword evidence="5 14" id="KW-0347">Helicase</keyword>
<keyword evidence="8" id="KW-0238">DNA-binding</keyword>
<feature type="domain" description="UvrD-like helicase ATP-binding" evidence="16">
    <location>
        <begin position="13"/>
        <end position="378"/>
    </location>
</feature>
<evidence type="ECO:0000256" key="5">
    <source>
        <dbReference type="ARBA" id="ARBA00022806"/>
    </source>
</evidence>
<dbReference type="Gene3D" id="3.40.50.300">
    <property type="entry name" value="P-loop containing nucleotide triphosphate hydrolases"/>
    <property type="match status" value="4"/>
</dbReference>
<dbReference type="RefSeq" id="WP_204423639.1">
    <property type="nucleotide sequence ID" value="NZ_CP070228.1"/>
</dbReference>
<reference evidence="18 19" key="1">
    <citation type="submission" date="2021-02" db="EMBL/GenBank/DDBJ databases">
        <title>Complete Genome Sequence of Arcanobacterium phocisimile strain DSM 26142T from a harbour seal.</title>
        <authorList>
            <person name="Borowiak M."/>
            <person name="Alssahen M."/>
            <person name="Malorny B."/>
            <person name="Laemmler C."/>
            <person name="Siebert U."/>
            <person name="Ploetz M."/>
            <person name="Abdulmawjood A."/>
        </authorList>
    </citation>
    <scope>NUCLEOTIDE SEQUENCE [LARGE SCALE GENOMIC DNA]</scope>
    <source>
        <strain evidence="18 19">DSM 26142</strain>
    </source>
</reference>
<comment type="catalytic activity">
    <reaction evidence="13">
        <text>ATP + H2O = ADP + phosphate + H(+)</text>
        <dbReference type="Rhea" id="RHEA:13065"/>
        <dbReference type="ChEBI" id="CHEBI:15377"/>
        <dbReference type="ChEBI" id="CHEBI:15378"/>
        <dbReference type="ChEBI" id="CHEBI:30616"/>
        <dbReference type="ChEBI" id="CHEBI:43474"/>
        <dbReference type="ChEBI" id="CHEBI:456216"/>
        <dbReference type="EC" id="5.6.2.4"/>
    </reaction>
</comment>
<evidence type="ECO:0000256" key="1">
    <source>
        <dbReference type="ARBA" id="ARBA00022722"/>
    </source>
</evidence>
<evidence type="ECO:0000259" key="17">
    <source>
        <dbReference type="PROSITE" id="PS51217"/>
    </source>
</evidence>
<protein>
    <recommendedName>
        <fullName evidence="12">DNA 3'-5' helicase</fullName>
        <ecNumber evidence="12">5.6.2.4</ecNumber>
    </recommendedName>
</protein>
<dbReference type="Gene3D" id="1.10.486.10">
    <property type="entry name" value="PCRA, domain 4"/>
    <property type="match status" value="1"/>
</dbReference>
<dbReference type="InterPro" id="IPR014016">
    <property type="entry name" value="UvrD-like_ATP-bd"/>
</dbReference>
<accession>A0ABX7IGJ3</accession>